<protein>
    <submittedName>
        <fullName evidence="1">Uncharacterized protein</fullName>
    </submittedName>
</protein>
<reference evidence="1" key="2">
    <citation type="journal article" date="2023" name="Science">
        <title>Genomic signatures of disease resistance in endangered staghorn corals.</title>
        <authorList>
            <person name="Vollmer S.V."/>
            <person name="Selwyn J.D."/>
            <person name="Despard B.A."/>
            <person name="Roesel C.L."/>
        </authorList>
    </citation>
    <scope>NUCLEOTIDE SEQUENCE</scope>
    <source>
        <strain evidence="1">K2</strain>
    </source>
</reference>
<sequence>MDDGNLSVLASAQEDFSSHLIAYIESLLGKIKCNKSCGPDNITPKILKLSRTPALAVPLTNFLNHRIATSTWANEWKLSHVHTSFQKR</sequence>
<gene>
    <name evidence="1" type="ORF">P5673_009635</name>
</gene>
<name>A0AAD9QRS9_ACRCE</name>
<reference evidence="1" key="1">
    <citation type="journal article" date="2023" name="G3 (Bethesda)">
        <title>Whole genome assembly and annotation of the endangered Caribbean coral Acropora cervicornis.</title>
        <authorList>
            <person name="Selwyn J.D."/>
            <person name="Vollmer S.V."/>
        </authorList>
    </citation>
    <scope>NUCLEOTIDE SEQUENCE</scope>
    <source>
        <strain evidence="1">K2</strain>
    </source>
</reference>
<evidence type="ECO:0000313" key="1">
    <source>
        <dbReference type="EMBL" id="KAK2566184.1"/>
    </source>
</evidence>
<proteinExistence type="predicted"/>
<organism evidence="1 2">
    <name type="scientific">Acropora cervicornis</name>
    <name type="common">Staghorn coral</name>
    <dbReference type="NCBI Taxonomy" id="6130"/>
    <lineage>
        <taxon>Eukaryota</taxon>
        <taxon>Metazoa</taxon>
        <taxon>Cnidaria</taxon>
        <taxon>Anthozoa</taxon>
        <taxon>Hexacorallia</taxon>
        <taxon>Scleractinia</taxon>
        <taxon>Astrocoeniina</taxon>
        <taxon>Acroporidae</taxon>
        <taxon>Acropora</taxon>
    </lineage>
</organism>
<dbReference type="EMBL" id="JARQWQ010000017">
    <property type="protein sequence ID" value="KAK2566184.1"/>
    <property type="molecule type" value="Genomic_DNA"/>
</dbReference>
<dbReference type="Proteomes" id="UP001249851">
    <property type="component" value="Unassembled WGS sequence"/>
</dbReference>
<keyword evidence="2" id="KW-1185">Reference proteome</keyword>
<dbReference type="AlphaFoldDB" id="A0AAD9QRS9"/>
<comment type="caution">
    <text evidence="1">The sequence shown here is derived from an EMBL/GenBank/DDBJ whole genome shotgun (WGS) entry which is preliminary data.</text>
</comment>
<evidence type="ECO:0000313" key="2">
    <source>
        <dbReference type="Proteomes" id="UP001249851"/>
    </source>
</evidence>
<accession>A0AAD9QRS9</accession>